<protein>
    <recommendedName>
        <fullName evidence="3 6">Queuosine 5'-phosphate N-glycosylase/hydrolase</fullName>
        <ecNumber evidence="6">3.2.2.-</ecNumber>
    </recommendedName>
    <alternativeName>
        <fullName evidence="4 6">Queuosine-nucleotide N-glycosylase/hydrolase</fullName>
    </alternativeName>
</protein>
<comment type="similarity">
    <text evidence="2 6">Belongs to the QNG1 protein family.</text>
</comment>
<evidence type="ECO:0000256" key="2">
    <source>
        <dbReference type="ARBA" id="ARBA00035119"/>
    </source>
</evidence>
<name>A0A9P1IKX4_9PELO</name>
<dbReference type="PANTHER" id="PTHR21314">
    <property type="entry name" value="QUEUOSINE 5'-PHOSPHATE N-GLYCOSYLASE_HYDROLASE-RELATED"/>
    <property type="match status" value="1"/>
</dbReference>
<dbReference type="GO" id="GO:0016787">
    <property type="term" value="F:hydrolase activity"/>
    <property type="evidence" value="ECO:0007669"/>
    <property type="project" value="UniProtKB-KW"/>
</dbReference>
<dbReference type="PANTHER" id="PTHR21314:SF0">
    <property type="entry name" value="QUEUOSINE 5'-PHOSPHATE N-GLYCOSYLASE_HYDROLASE"/>
    <property type="match status" value="1"/>
</dbReference>
<evidence type="ECO:0000313" key="7">
    <source>
        <dbReference type="EMBL" id="CAI5447469.1"/>
    </source>
</evidence>
<dbReference type="EMBL" id="CANHGI010000004">
    <property type="protein sequence ID" value="CAI5447469.1"/>
    <property type="molecule type" value="Genomic_DNA"/>
</dbReference>
<dbReference type="EC" id="3.2.2.-" evidence="6"/>
<comment type="catalytic activity">
    <reaction evidence="5 6">
        <text>queuosine 5'-phosphate + H2O = queuine + D-ribose 5-phosphate</text>
        <dbReference type="Rhea" id="RHEA:75387"/>
        <dbReference type="ChEBI" id="CHEBI:15377"/>
        <dbReference type="ChEBI" id="CHEBI:17433"/>
        <dbReference type="ChEBI" id="CHEBI:78346"/>
        <dbReference type="ChEBI" id="CHEBI:194371"/>
    </reaction>
    <physiologicalReaction direction="left-to-right" evidence="5 6">
        <dbReference type="Rhea" id="RHEA:75388"/>
    </physiologicalReaction>
</comment>
<evidence type="ECO:0000256" key="6">
    <source>
        <dbReference type="RuleBase" id="RU365002"/>
    </source>
</evidence>
<dbReference type="OrthoDB" id="10249667at2759"/>
<comment type="caution">
    <text evidence="7">The sequence shown here is derived from an EMBL/GenBank/DDBJ whole genome shotgun (WGS) entry which is preliminary data.</text>
</comment>
<keyword evidence="1 6" id="KW-0378">Hydrolase</keyword>
<comment type="function">
    <text evidence="6">Catalyzes the hydrolysis of queuosine 5'-phosphate, releasing the nucleobase queuine (q). Is required for salvage of queuine from exogenous queuosine (Q) that is imported and then converted to queuosine 5'-phosphate intracellularly.</text>
</comment>
<evidence type="ECO:0000256" key="1">
    <source>
        <dbReference type="ARBA" id="ARBA00022801"/>
    </source>
</evidence>
<gene>
    <name evidence="7" type="ORF">CAMP_LOCUS10106</name>
</gene>
<dbReference type="AlphaFoldDB" id="A0A9P1IKX4"/>
<evidence type="ECO:0000313" key="8">
    <source>
        <dbReference type="Proteomes" id="UP001152747"/>
    </source>
</evidence>
<evidence type="ECO:0000256" key="4">
    <source>
        <dbReference type="ARBA" id="ARBA00035393"/>
    </source>
</evidence>
<proteinExistence type="inferred from homology"/>
<organism evidence="7 8">
    <name type="scientific">Caenorhabditis angaria</name>
    <dbReference type="NCBI Taxonomy" id="860376"/>
    <lineage>
        <taxon>Eukaryota</taxon>
        <taxon>Metazoa</taxon>
        <taxon>Ecdysozoa</taxon>
        <taxon>Nematoda</taxon>
        <taxon>Chromadorea</taxon>
        <taxon>Rhabditida</taxon>
        <taxon>Rhabditina</taxon>
        <taxon>Rhabditomorpha</taxon>
        <taxon>Rhabditoidea</taxon>
        <taxon>Rhabditidae</taxon>
        <taxon>Peloderinae</taxon>
        <taxon>Caenorhabditis</taxon>
    </lineage>
</organism>
<reference evidence="7" key="1">
    <citation type="submission" date="2022-11" db="EMBL/GenBank/DDBJ databases">
        <authorList>
            <person name="Kikuchi T."/>
        </authorList>
    </citation>
    <scope>NUCLEOTIDE SEQUENCE</scope>
    <source>
        <strain evidence="7">PS1010</strain>
    </source>
</reference>
<dbReference type="Pfam" id="PF10343">
    <property type="entry name" value="Q_salvage"/>
    <property type="match status" value="1"/>
</dbReference>
<sequence>MVFSDVLRPSESAKYVMKHGNLVKINRNGVENVAKQILRAVKDGSIEQVAFAAHKLHPKTADKTAIQWVFLIDTVNFSFWPDEGEHYDVSYNSEKYTGYYAGCAALNRALDSGINVLDAKWMAEVGLEEIDRVFKSDSGHSIPLLEERVKAINNSGQILLQKFDGYFYNAILAAQKSAQNLLEIIVENFESFQSSNSGGRLLWCIGGKG</sequence>
<evidence type="ECO:0000256" key="3">
    <source>
        <dbReference type="ARBA" id="ARBA00035306"/>
    </source>
</evidence>
<accession>A0A9P1IKX4</accession>
<dbReference type="GO" id="GO:0006400">
    <property type="term" value="P:tRNA modification"/>
    <property type="evidence" value="ECO:0007669"/>
    <property type="project" value="TreeGrafter"/>
</dbReference>
<evidence type="ECO:0000256" key="5">
    <source>
        <dbReference type="ARBA" id="ARBA00048204"/>
    </source>
</evidence>
<dbReference type="InterPro" id="IPR019438">
    <property type="entry name" value="Q_salvage"/>
</dbReference>
<dbReference type="Proteomes" id="UP001152747">
    <property type="component" value="Unassembled WGS sequence"/>
</dbReference>
<keyword evidence="8" id="KW-1185">Reference proteome</keyword>